<evidence type="ECO:0000256" key="1">
    <source>
        <dbReference type="ARBA" id="ARBA00004496"/>
    </source>
</evidence>
<evidence type="ECO:0000313" key="12">
    <source>
        <dbReference type="EMBL" id="MCJ8011958.1"/>
    </source>
</evidence>
<dbReference type="PROSITE" id="PS00041">
    <property type="entry name" value="HTH_ARAC_FAMILY_1"/>
    <property type="match status" value="1"/>
</dbReference>
<organism evidence="12 13">
    <name type="scientific">Paenibacillus mangrovi</name>
    <dbReference type="NCBI Taxonomy" id="2931978"/>
    <lineage>
        <taxon>Bacteria</taxon>
        <taxon>Bacillati</taxon>
        <taxon>Bacillota</taxon>
        <taxon>Bacilli</taxon>
        <taxon>Bacillales</taxon>
        <taxon>Paenibacillaceae</taxon>
        <taxon>Paenibacillus</taxon>
    </lineage>
</organism>
<dbReference type="PANTHER" id="PTHR42713">
    <property type="entry name" value="HISTIDINE KINASE-RELATED"/>
    <property type="match status" value="1"/>
</dbReference>
<name>A0A9X2B5E1_9BACL</name>
<comment type="subcellular location">
    <subcellularLocation>
        <location evidence="1">Cytoplasm</location>
    </subcellularLocation>
</comment>
<dbReference type="PRINTS" id="PR00032">
    <property type="entry name" value="HTHARAC"/>
</dbReference>
<keyword evidence="6" id="KW-0238">DNA-binding</keyword>
<comment type="caution">
    <text evidence="12">The sequence shown here is derived from an EMBL/GenBank/DDBJ whole genome shotgun (WGS) entry which is preliminary data.</text>
</comment>
<dbReference type="EMBL" id="JALIRP010000003">
    <property type="protein sequence ID" value="MCJ8011958.1"/>
    <property type="molecule type" value="Genomic_DNA"/>
</dbReference>
<dbReference type="AlphaFoldDB" id="A0A9X2B5E1"/>
<dbReference type="Pfam" id="PF12833">
    <property type="entry name" value="HTH_18"/>
    <property type="match status" value="1"/>
</dbReference>
<dbReference type="InterPro" id="IPR020449">
    <property type="entry name" value="Tscrpt_reg_AraC-type_HTH"/>
</dbReference>
<dbReference type="InterPro" id="IPR018060">
    <property type="entry name" value="HTH_AraC"/>
</dbReference>
<feature type="domain" description="HTH araC/xylS-type" evidence="10">
    <location>
        <begin position="292"/>
        <end position="390"/>
    </location>
</feature>
<evidence type="ECO:0000256" key="3">
    <source>
        <dbReference type="ARBA" id="ARBA00022553"/>
    </source>
</evidence>
<gene>
    <name evidence="12" type="ORF">MUG84_09410</name>
</gene>
<evidence type="ECO:0000256" key="2">
    <source>
        <dbReference type="ARBA" id="ARBA00022490"/>
    </source>
</evidence>
<dbReference type="PROSITE" id="PS50110">
    <property type="entry name" value="RESPONSE_REGULATORY"/>
    <property type="match status" value="1"/>
</dbReference>
<keyword evidence="3 8" id="KW-0597">Phosphoprotein</keyword>
<sequence>MAATKMKVLIVDDELIVRKGLRTTVPWERYGMEVVADASNGLKGWDAFLAHKPDVVITDIVMPKLNGLELARRIKQAAGDTQILLLSCHEDFSYAQQGFRLGASGYILKTNMDEDEMGFYLSQFQEQYLQRTGSSIPREADVQGSVDTRQAHIGSWLGGFSGGIEEQLRQWFAGDWSWMDKGCFIFLIRCGEGDDMLHDGDWQDVLREAGTPCERISCGKGRTLLLCRPEAAERVACRLKALKGRYAKLMWQEQGPVSGVQEWVDTVLNLYQQDELRTQYDLWGETWPDAIMKAVGILSSDRGSTLSVAEVAEEVGLSRSHFSTLFKRTVGENFIDFQSKIKLHKAEHMLTGTLMSVSEISDQLGMVDANYFSKWFKRFTGLTPSQYRSVQNRDSTIEEKRGLQRHDQQPATAE</sequence>
<accession>A0A9X2B5E1</accession>
<evidence type="ECO:0000256" key="4">
    <source>
        <dbReference type="ARBA" id="ARBA00023012"/>
    </source>
</evidence>
<keyword evidence="4" id="KW-0902">Two-component regulatory system</keyword>
<dbReference type="GO" id="GO:0005737">
    <property type="term" value="C:cytoplasm"/>
    <property type="evidence" value="ECO:0007669"/>
    <property type="project" value="UniProtKB-SubCell"/>
</dbReference>
<dbReference type="GO" id="GO:0043565">
    <property type="term" value="F:sequence-specific DNA binding"/>
    <property type="evidence" value="ECO:0007669"/>
    <property type="project" value="InterPro"/>
</dbReference>
<dbReference type="InterPro" id="IPR011006">
    <property type="entry name" value="CheY-like_superfamily"/>
</dbReference>
<dbReference type="Proteomes" id="UP001139347">
    <property type="component" value="Unassembled WGS sequence"/>
</dbReference>
<keyword evidence="2" id="KW-0963">Cytoplasm</keyword>
<dbReference type="GO" id="GO:0003700">
    <property type="term" value="F:DNA-binding transcription factor activity"/>
    <property type="evidence" value="ECO:0007669"/>
    <property type="project" value="InterPro"/>
</dbReference>
<feature type="modified residue" description="4-aspartylphosphate" evidence="8">
    <location>
        <position position="59"/>
    </location>
</feature>
<dbReference type="SMART" id="SM00448">
    <property type="entry name" value="REC"/>
    <property type="match status" value="1"/>
</dbReference>
<evidence type="ECO:0000259" key="10">
    <source>
        <dbReference type="PROSITE" id="PS01124"/>
    </source>
</evidence>
<dbReference type="InterPro" id="IPR009057">
    <property type="entry name" value="Homeodomain-like_sf"/>
</dbReference>
<evidence type="ECO:0000256" key="7">
    <source>
        <dbReference type="ARBA" id="ARBA00023163"/>
    </source>
</evidence>
<dbReference type="InterPro" id="IPR018062">
    <property type="entry name" value="HTH_AraC-typ_CS"/>
</dbReference>
<protein>
    <submittedName>
        <fullName evidence="12">Response regulator</fullName>
    </submittedName>
</protein>
<dbReference type="InterPro" id="IPR051552">
    <property type="entry name" value="HptR"/>
</dbReference>
<dbReference type="PANTHER" id="PTHR42713:SF3">
    <property type="entry name" value="TRANSCRIPTIONAL REGULATORY PROTEIN HPTR"/>
    <property type="match status" value="1"/>
</dbReference>
<keyword evidence="7" id="KW-0804">Transcription</keyword>
<proteinExistence type="predicted"/>
<evidence type="ECO:0000256" key="8">
    <source>
        <dbReference type="PROSITE-ProRule" id="PRU00169"/>
    </source>
</evidence>
<feature type="compositionally biased region" description="Basic and acidic residues" evidence="9">
    <location>
        <begin position="395"/>
        <end position="408"/>
    </location>
</feature>
<dbReference type="Gene3D" id="3.40.50.2300">
    <property type="match status" value="1"/>
</dbReference>
<dbReference type="GO" id="GO:0000160">
    <property type="term" value="P:phosphorelay signal transduction system"/>
    <property type="evidence" value="ECO:0007669"/>
    <property type="project" value="UniProtKB-KW"/>
</dbReference>
<dbReference type="Pfam" id="PF00072">
    <property type="entry name" value="Response_reg"/>
    <property type="match status" value="1"/>
</dbReference>
<dbReference type="CDD" id="cd17536">
    <property type="entry name" value="REC_YesN-like"/>
    <property type="match status" value="1"/>
</dbReference>
<dbReference type="Gene3D" id="1.10.10.60">
    <property type="entry name" value="Homeodomain-like"/>
    <property type="match status" value="2"/>
</dbReference>
<dbReference type="InterPro" id="IPR001789">
    <property type="entry name" value="Sig_transdc_resp-reg_receiver"/>
</dbReference>
<keyword evidence="5" id="KW-0805">Transcription regulation</keyword>
<dbReference type="SMART" id="SM00342">
    <property type="entry name" value="HTH_ARAC"/>
    <property type="match status" value="1"/>
</dbReference>
<dbReference type="SUPFAM" id="SSF52172">
    <property type="entry name" value="CheY-like"/>
    <property type="match status" value="1"/>
</dbReference>
<reference evidence="12" key="1">
    <citation type="submission" date="2022-04" db="EMBL/GenBank/DDBJ databases">
        <title>Paenibacillus mangrovi sp. nov., a novel endophytic bacterium isolated from bark of Kandelia candel.</title>
        <authorList>
            <person name="Tuo L."/>
        </authorList>
    </citation>
    <scope>NUCLEOTIDE SEQUENCE</scope>
    <source>
        <strain evidence="12">KQZ6P-2</strain>
    </source>
</reference>
<dbReference type="SUPFAM" id="SSF46689">
    <property type="entry name" value="Homeodomain-like"/>
    <property type="match status" value="2"/>
</dbReference>
<evidence type="ECO:0000256" key="5">
    <source>
        <dbReference type="ARBA" id="ARBA00023015"/>
    </source>
</evidence>
<dbReference type="RefSeq" id="WP_244724225.1">
    <property type="nucleotide sequence ID" value="NZ_JALIRP010000003.1"/>
</dbReference>
<dbReference type="PROSITE" id="PS01124">
    <property type="entry name" value="HTH_ARAC_FAMILY_2"/>
    <property type="match status" value="1"/>
</dbReference>
<evidence type="ECO:0000313" key="13">
    <source>
        <dbReference type="Proteomes" id="UP001139347"/>
    </source>
</evidence>
<evidence type="ECO:0000259" key="11">
    <source>
        <dbReference type="PROSITE" id="PS50110"/>
    </source>
</evidence>
<evidence type="ECO:0000256" key="9">
    <source>
        <dbReference type="SAM" id="MobiDB-lite"/>
    </source>
</evidence>
<feature type="domain" description="Response regulatory" evidence="11">
    <location>
        <begin position="7"/>
        <end position="124"/>
    </location>
</feature>
<keyword evidence="13" id="KW-1185">Reference proteome</keyword>
<feature type="region of interest" description="Disordered" evidence="9">
    <location>
        <begin position="390"/>
        <end position="414"/>
    </location>
</feature>
<evidence type="ECO:0000256" key="6">
    <source>
        <dbReference type="ARBA" id="ARBA00023125"/>
    </source>
</evidence>